<dbReference type="CDD" id="cd00009">
    <property type="entry name" value="AAA"/>
    <property type="match status" value="1"/>
</dbReference>
<sequence length="348" mass="39024">MEELHDNSEENKTTPETPITPNETSAQEFKSRIDLTALQDAVEKIKGELGKVIVGQHQMLEMLIISILSDGHSLIEGVPGVAKTVTAKLLARTMDVGFSRIQFTPDLMPSDILGTSIFNVKSSEFEYKKGPVFSNIILIDEINRAPAKTQAALFEVMEERQITMDGTKYKMEAPFLVFATQNPIEQEGTYALPEAQLDRFLFKINVDYPSLEEEIKILENEHHRENKLVLDTIQPVLTAAQIAEYQRTIKKIIIEDNLLRYIASIVDNTRSNANLYLGASPRASLAIMNASKAAAAINGRDFVTPDDIKKVTPSILRHRMMLTPEREMEGTTTDKVVQQILEAIEIPR</sequence>
<dbReference type="OrthoDB" id="9808397at2"/>
<evidence type="ECO:0000259" key="6">
    <source>
        <dbReference type="Pfam" id="PF17863"/>
    </source>
</evidence>
<dbReference type="GO" id="GO:0005524">
    <property type="term" value="F:ATP binding"/>
    <property type="evidence" value="ECO:0007669"/>
    <property type="project" value="UniProtKB-KW"/>
</dbReference>
<evidence type="ECO:0000256" key="4">
    <source>
        <dbReference type="SAM" id="MobiDB-lite"/>
    </source>
</evidence>
<dbReference type="PANTHER" id="PTHR42759:SF1">
    <property type="entry name" value="MAGNESIUM-CHELATASE SUBUNIT CHLD"/>
    <property type="match status" value="1"/>
</dbReference>
<dbReference type="InterPro" id="IPR027417">
    <property type="entry name" value="P-loop_NTPase"/>
</dbReference>
<feature type="region of interest" description="Disordered" evidence="4">
    <location>
        <begin position="1"/>
        <end position="25"/>
    </location>
</feature>
<keyword evidence="8" id="KW-1185">Reference proteome</keyword>
<dbReference type="FunFam" id="3.40.50.300:FF:000640">
    <property type="entry name" value="MoxR family ATPase"/>
    <property type="match status" value="1"/>
</dbReference>
<comment type="caution">
    <text evidence="7">The sequence shown here is derived from an EMBL/GenBank/DDBJ whole genome shotgun (WGS) entry which is preliminary data.</text>
</comment>
<feature type="domain" description="ATPase AAA-3" evidence="5">
    <location>
        <begin position="72"/>
        <end position="202"/>
    </location>
</feature>
<evidence type="ECO:0000256" key="2">
    <source>
        <dbReference type="ARBA" id="ARBA00022840"/>
    </source>
</evidence>
<evidence type="ECO:0000313" key="8">
    <source>
        <dbReference type="Proteomes" id="UP000077013"/>
    </source>
</evidence>
<comment type="similarity">
    <text evidence="3">Belongs to the MoxR family.</text>
</comment>
<dbReference type="RefSeq" id="WP_068593187.1">
    <property type="nucleotide sequence ID" value="NZ_LRXL01000049.1"/>
</dbReference>
<feature type="domain" description="ChlI/MoxR AAA lid" evidence="6">
    <location>
        <begin position="269"/>
        <end position="340"/>
    </location>
</feature>
<reference evidence="7 8" key="1">
    <citation type="submission" date="2016-02" db="EMBL/GenBank/DDBJ databases">
        <title>Ulvibacter sp. LPB0005, isolated from Thais luteostoma.</title>
        <authorList>
            <person name="Shin S.-K."/>
            <person name="Yi H."/>
        </authorList>
    </citation>
    <scope>NUCLEOTIDE SEQUENCE [LARGE SCALE GENOMIC DNA]</scope>
    <source>
        <strain evidence="7 8">LPB0005</strain>
    </source>
</reference>
<feature type="compositionally biased region" description="Basic and acidic residues" evidence="4">
    <location>
        <begin position="1"/>
        <end position="13"/>
    </location>
</feature>
<dbReference type="Pfam" id="PF17863">
    <property type="entry name" value="AAA_lid_2"/>
    <property type="match status" value="1"/>
</dbReference>
<accession>A0A167G9V4</accession>
<gene>
    <name evidence="7" type="ORF">ULVI_12775</name>
</gene>
<dbReference type="InterPro" id="IPR050764">
    <property type="entry name" value="CbbQ/NirQ/NorQ/GpvN"/>
</dbReference>
<dbReference type="STRING" id="1763537.ULVI_12775"/>
<keyword evidence="1" id="KW-0547">Nucleotide-binding</keyword>
<dbReference type="SUPFAM" id="SSF52540">
    <property type="entry name" value="P-loop containing nucleoside triphosphate hydrolases"/>
    <property type="match status" value="1"/>
</dbReference>
<dbReference type="PIRSF" id="PIRSF002849">
    <property type="entry name" value="AAA_ATPase_chaperone_MoxR_prd"/>
    <property type="match status" value="1"/>
</dbReference>
<evidence type="ECO:0000256" key="3">
    <source>
        <dbReference type="ARBA" id="ARBA00061607"/>
    </source>
</evidence>
<evidence type="ECO:0000259" key="5">
    <source>
        <dbReference type="Pfam" id="PF07726"/>
    </source>
</evidence>
<dbReference type="Gene3D" id="3.40.50.300">
    <property type="entry name" value="P-loop containing nucleotide triphosphate hydrolases"/>
    <property type="match status" value="1"/>
</dbReference>
<evidence type="ECO:0000256" key="1">
    <source>
        <dbReference type="ARBA" id="ARBA00022741"/>
    </source>
</evidence>
<name>A0A167G9V4_9FLAO</name>
<dbReference type="GO" id="GO:0016887">
    <property type="term" value="F:ATP hydrolysis activity"/>
    <property type="evidence" value="ECO:0007669"/>
    <property type="project" value="InterPro"/>
</dbReference>
<keyword evidence="2" id="KW-0067">ATP-binding</keyword>
<feature type="compositionally biased region" description="Low complexity" evidence="4">
    <location>
        <begin position="14"/>
        <end position="24"/>
    </location>
</feature>
<dbReference type="EMBL" id="LRXL01000049">
    <property type="protein sequence ID" value="OAB77368.1"/>
    <property type="molecule type" value="Genomic_DNA"/>
</dbReference>
<dbReference type="Pfam" id="PF07726">
    <property type="entry name" value="AAA_3"/>
    <property type="match status" value="1"/>
</dbReference>
<organism evidence="7 8">
    <name type="scientific">Cochleicola gelatinilyticus</name>
    <dbReference type="NCBI Taxonomy" id="1763537"/>
    <lineage>
        <taxon>Bacteria</taxon>
        <taxon>Pseudomonadati</taxon>
        <taxon>Bacteroidota</taxon>
        <taxon>Flavobacteriia</taxon>
        <taxon>Flavobacteriales</taxon>
        <taxon>Flavobacteriaceae</taxon>
        <taxon>Cochleicola</taxon>
    </lineage>
</organism>
<evidence type="ECO:0000313" key="7">
    <source>
        <dbReference type="EMBL" id="OAB77368.1"/>
    </source>
</evidence>
<dbReference type="PANTHER" id="PTHR42759">
    <property type="entry name" value="MOXR FAMILY PROTEIN"/>
    <property type="match status" value="1"/>
</dbReference>
<dbReference type="AlphaFoldDB" id="A0A167G9V4"/>
<dbReference type="InterPro" id="IPR041628">
    <property type="entry name" value="ChlI/MoxR_AAA_lid"/>
</dbReference>
<dbReference type="InterPro" id="IPR011703">
    <property type="entry name" value="ATPase_AAA-3"/>
</dbReference>
<proteinExistence type="inferred from homology"/>
<dbReference type="Gene3D" id="1.10.8.80">
    <property type="entry name" value="Magnesium chelatase subunit I, C-Terminal domain"/>
    <property type="match status" value="1"/>
</dbReference>
<dbReference type="Proteomes" id="UP000077013">
    <property type="component" value="Unassembled WGS sequence"/>
</dbReference>
<protein>
    <submittedName>
        <fullName evidence="7">Magnesium chelatase</fullName>
    </submittedName>
</protein>